<sequence>MGEPKLRHGYTTGACAAAAAKGAARMLREQCIVEEVELVLPRGERVAFRLQGQEFDDSAASCFVVKDAGDDPDVTNGAEIHARVRREPLNRSGARTMIFVDGGKGVGTVTKPGLGVGVGNPAINPVPMRMITEGVKEEFSVICLPQVLHVTISIPNGEELAKKTLNARLGIAGGLSILGTTGIVRPISAKAWTDTLDAALDVARACGCETVVLSTGRTSELVAQKAKALPEEAYVMMGDHVGYALRACARKGVRHVVLAGQFAKLLKIACGHEQTHVSSSELDLQMLAEWLQKSGSRSPVPGPWSRYNTARQVLEESGHDRAIMELVCLRAREAAQRLAPSLDIKVLLAGYDSTVLYFG</sequence>
<proteinExistence type="inferred from homology"/>
<dbReference type="AlphaFoldDB" id="A0A9W6LC32"/>
<evidence type="ECO:0000256" key="3">
    <source>
        <dbReference type="ARBA" id="ARBA00022679"/>
    </source>
</evidence>
<keyword evidence="1 5" id="KW-0169">Cobalamin biosynthesis</keyword>
<comment type="caution">
    <text evidence="6">The sequence shown here is derived from an EMBL/GenBank/DDBJ whole genome shotgun (WGS) entry which is preliminary data.</text>
</comment>
<evidence type="ECO:0000256" key="1">
    <source>
        <dbReference type="ARBA" id="ARBA00022573"/>
    </source>
</evidence>
<evidence type="ECO:0000256" key="2">
    <source>
        <dbReference type="ARBA" id="ARBA00022603"/>
    </source>
</evidence>
<dbReference type="Gene3D" id="3.30.2110.10">
    <property type="entry name" value="CbiD-like"/>
    <property type="match status" value="1"/>
</dbReference>
<dbReference type="PANTHER" id="PTHR35863:SF1">
    <property type="entry name" value="COBALT-PRECORRIN-5B C(1)-METHYLTRANSFERASE"/>
    <property type="match status" value="1"/>
</dbReference>
<accession>A0A9W6LC32</accession>
<keyword evidence="2 5" id="KW-0489">Methyltransferase</keyword>
<dbReference type="GO" id="GO:0008168">
    <property type="term" value="F:methyltransferase activity"/>
    <property type="evidence" value="ECO:0007669"/>
    <property type="project" value="UniProtKB-UniRule"/>
</dbReference>
<dbReference type="GO" id="GO:0032259">
    <property type="term" value="P:methylation"/>
    <property type="evidence" value="ECO:0007669"/>
    <property type="project" value="UniProtKB-KW"/>
</dbReference>
<dbReference type="EMBL" id="BSDS01000001">
    <property type="protein sequence ID" value="GLI38517.1"/>
    <property type="molecule type" value="Genomic_DNA"/>
</dbReference>
<comment type="similarity">
    <text evidence="5">Belongs to the CbiD family.</text>
</comment>
<dbReference type="Pfam" id="PF01888">
    <property type="entry name" value="CbiD"/>
    <property type="match status" value="1"/>
</dbReference>
<dbReference type="HAMAP" id="MF_00787">
    <property type="entry name" value="CbiD"/>
    <property type="match status" value="1"/>
</dbReference>
<dbReference type="GO" id="GO:0019251">
    <property type="term" value="P:anaerobic cobalamin biosynthetic process"/>
    <property type="evidence" value="ECO:0007669"/>
    <property type="project" value="UniProtKB-UniRule"/>
</dbReference>
<dbReference type="PIRSF" id="PIRSF026782">
    <property type="entry name" value="CbiD"/>
    <property type="match status" value="1"/>
</dbReference>
<evidence type="ECO:0000256" key="5">
    <source>
        <dbReference type="HAMAP-Rule" id="MF_00787"/>
    </source>
</evidence>
<dbReference type="SUPFAM" id="SSF111342">
    <property type="entry name" value="CbiD-like"/>
    <property type="match status" value="1"/>
</dbReference>
<dbReference type="PANTHER" id="PTHR35863">
    <property type="entry name" value="COBALT-PRECORRIN-5B C(1)-METHYLTRANSFERASE"/>
    <property type="match status" value="1"/>
</dbReference>
<keyword evidence="3 5" id="KW-0808">Transferase</keyword>
<dbReference type="NCBIfam" id="NF000849">
    <property type="entry name" value="PRK00075.1-1"/>
    <property type="match status" value="1"/>
</dbReference>
<gene>
    <name evidence="5 6" type="primary">cbiD</name>
    <name evidence="6" type="ORF">GHYDROH2_20180</name>
</gene>
<comment type="catalytic activity">
    <reaction evidence="5">
        <text>Co-precorrin-5B + S-adenosyl-L-methionine = Co-precorrin-6A + S-adenosyl-L-homocysteine</text>
        <dbReference type="Rhea" id="RHEA:26285"/>
        <dbReference type="ChEBI" id="CHEBI:57856"/>
        <dbReference type="ChEBI" id="CHEBI:59789"/>
        <dbReference type="ChEBI" id="CHEBI:60063"/>
        <dbReference type="ChEBI" id="CHEBI:60064"/>
        <dbReference type="EC" id="2.1.1.195"/>
    </reaction>
</comment>
<evidence type="ECO:0000313" key="6">
    <source>
        <dbReference type="EMBL" id="GLI38517.1"/>
    </source>
</evidence>
<keyword evidence="4 5" id="KW-0949">S-adenosyl-L-methionine</keyword>
<reference evidence="6" key="1">
    <citation type="submission" date="2022-12" db="EMBL/GenBank/DDBJ databases">
        <title>Reference genome sequencing for broad-spectrum identification of bacterial and archaeal isolates by mass spectrometry.</title>
        <authorList>
            <person name="Sekiguchi Y."/>
            <person name="Tourlousse D.M."/>
        </authorList>
    </citation>
    <scope>NUCLEOTIDE SEQUENCE</scope>
    <source>
        <strain evidence="6">H2</strain>
    </source>
</reference>
<dbReference type="InterPro" id="IPR036074">
    <property type="entry name" value="CbiD_sf"/>
</dbReference>
<comment type="pathway">
    <text evidence="5">Cofactor biosynthesis; adenosylcobalamin biosynthesis; cob(II)yrinate a,c-diamide from sirohydrochlorin (anaerobic route): step 6/10.</text>
</comment>
<dbReference type="EC" id="2.1.1.195" evidence="5"/>
<name>A0A9W6LC32_9BACT</name>
<organism evidence="6 7">
    <name type="scientific">Geobacter hydrogenophilus</name>
    <dbReference type="NCBI Taxonomy" id="40983"/>
    <lineage>
        <taxon>Bacteria</taxon>
        <taxon>Pseudomonadati</taxon>
        <taxon>Thermodesulfobacteriota</taxon>
        <taxon>Desulfuromonadia</taxon>
        <taxon>Geobacterales</taxon>
        <taxon>Geobacteraceae</taxon>
        <taxon>Geobacter</taxon>
    </lineage>
</organism>
<dbReference type="NCBIfam" id="TIGR00312">
    <property type="entry name" value="cbiD"/>
    <property type="match status" value="1"/>
</dbReference>
<dbReference type="RefSeq" id="WP_214186390.1">
    <property type="nucleotide sequence ID" value="NZ_BSDS01000001.1"/>
</dbReference>
<comment type="function">
    <text evidence="5">Catalyzes the methylation of C-1 in cobalt-precorrin-5B to form cobalt-precorrin-6A.</text>
</comment>
<keyword evidence="7" id="KW-1185">Reference proteome</keyword>
<evidence type="ECO:0000313" key="7">
    <source>
        <dbReference type="Proteomes" id="UP001144352"/>
    </source>
</evidence>
<dbReference type="InterPro" id="IPR002748">
    <property type="entry name" value="CbiD"/>
</dbReference>
<evidence type="ECO:0000256" key="4">
    <source>
        <dbReference type="ARBA" id="ARBA00022691"/>
    </source>
</evidence>
<protein>
    <recommendedName>
        <fullName evidence="5">Cobalt-precorrin-5B C(1)-methyltransferase</fullName>
        <ecNumber evidence="5">2.1.1.195</ecNumber>
    </recommendedName>
    <alternativeName>
        <fullName evidence="5">Cobalt-precorrin-6A synthase</fullName>
    </alternativeName>
</protein>
<dbReference type="Proteomes" id="UP001144352">
    <property type="component" value="Unassembled WGS sequence"/>
</dbReference>